<feature type="compositionally biased region" description="Basic residues" evidence="1">
    <location>
        <begin position="174"/>
        <end position="183"/>
    </location>
</feature>
<name>A0AAE0TVQ9_9PEZI</name>
<dbReference type="EMBL" id="JAULSW010000005">
    <property type="protein sequence ID" value="KAK3381130.1"/>
    <property type="molecule type" value="Genomic_DNA"/>
</dbReference>
<feature type="compositionally biased region" description="Polar residues" evidence="1">
    <location>
        <begin position="190"/>
        <end position="206"/>
    </location>
</feature>
<feature type="compositionally biased region" description="Acidic residues" evidence="1">
    <location>
        <begin position="428"/>
        <end position="439"/>
    </location>
</feature>
<feature type="compositionally biased region" description="Basic and acidic residues" evidence="1">
    <location>
        <begin position="684"/>
        <end position="698"/>
    </location>
</feature>
<accession>A0AAE0TVQ9</accession>
<feature type="compositionally biased region" description="Polar residues" evidence="1">
    <location>
        <begin position="640"/>
        <end position="659"/>
    </location>
</feature>
<comment type="caution">
    <text evidence="2">The sequence shown here is derived from an EMBL/GenBank/DDBJ whole genome shotgun (WGS) entry which is preliminary data.</text>
</comment>
<organism evidence="2 3">
    <name type="scientific">Podospora didyma</name>
    <dbReference type="NCBI Taxonomy" id="330526"/>
    <lineage>
        <taxon>Eukaryota</taxon>
        <taxon>Fungi</taxon>
        <taxon>Dikarya</taxon>
        <taxon>Ascomycota</taxon>
        <taxon>Pezizomycotina</taxon>
        <taxon>Sordariomycetes</taxon>
        <taxon>Sordariomycetidae</taxon>
        <taxon>Sordariales</taxon>
        <taxon>Podosporaceae</taxon>
        <taxon>Podospora</taxon>
    </lineage>
</organism>
<proteinExistence type="predicted"/>
<dbReference type="AlphaFoldDB" id="A0AAE0TVQ9"/>
<feature type="region of interest" description="Disordered" evidence="1">
    <location>
        <begin position="311"/>
        <end position="333"/>
    </location>
</feature>
<sequence length="783" mass="87703">MARRMLEETPGASDLDDFGRQLQQRVATIEAEHRRAEARAVAEHRRAAARAITKAQEECIAAKLEDQKAAHEAKKARIEAEKARLDNEKARLDKELEEEEREYQRKMEKKKEKLTEKSMDIVSQPLQERLSPPQSSSNPSLWAGGAGDERAATTPDGSQPHAKAVTPQGSSRAPSRRSQRQPKFRFPSGINLNDPSDGGEQSYQLSRNKKQRTSLRRTSWSRDATISFDEVYQNGRPLSWYNIVSLDNVWYILRCDQHPDLSLGHNGKDPLCGARRHLWVHNVKGSNENVIKILAVRVLDCDAAKAKLNNDLDPSINHTQDSEHTDGNNPQKNFRYEDVYMSGKYSIHEHPEDSGRFYVFRCEEHDKDFRSKSSKPISAQRHLRRTTLHNVSGVMTNVVQYFGFRVLGCDAAKAQANNARHDRHSEPDPDETDVDESSEGEGSNTPSHSEQPKSIARPSKPKVSHRAFFTCGDPRPGQMLRAAIPNETSKEHVVMILPTVPGDLQEIGLSGNIADISVLRSRIPGSYKLDRQTNRILGWADGYQNKGKNTHQRSYPCLFFDDGMKLPTQGLCNFSEGFFFWESLRNLRWFDWDDKACQQLHGYKTAKDFKLRFLTPQEPEIICLLGEHASSGAQSPRGAETTNDLPCSDNTPLTGQSGLPANAHRHETASGTELSTTDNNGNDKGMDIDNVINDHMDMDNDSDGSMGMDMDTEDGQPKDPASGLVREFWAPPLRDPTHEPIPDVDSFVLFSSSPTPNVDPGRHGSVRAHLLNGVFGASEGKFE</sequence>
<gene>
    <name evidence="2" type="ORF">B0H63DRAFT_560876</name>
</gene>
<feature type="compositionally biased region" description="Polar residues" evidence="1">
    <location>
        <begin position="440"/>
        <end position="449"/>
    </location>
</feature>
<feature type="compositionally biased region" description="Low complexity" evidence="1">
    <location>
        <begin position="131"/>
        <end position="140"/>
    </location>
</feature>
<reference evidence="2" key="1">
    <citation type="journal article" date="2023" name="Mol. Phylogenet. Evol.">
        <title>Genome-scale phylogeny and comparative genomics of the fungal order Sordariales.</title>
        <authorList>
            <person name="Hensen N."/>
            <person name="Bonometti L."/>
            <person name="Westerberg I."/>
            <person name="Brannstrom I.O."/>
            <person name="Guillou S."/>
            <person name="Cros-Aarteil S."/>
            <person name="Calhoun S."/>
            <person name="Haridas S."/>
            <person name="Kuo A."/>
            <person name="Mondo S."/>
            <person name="Pangilinan J."/>
            <person name="Riley R."/>
            <person name="LaButti K."/>
            <person name="Andreopoulos B."/>
            <person name="Lipzen A."/>
            <person name="Chen C."/>
            <person name="Yan M."/>
            <person name="Daum C."/>
            <person name="Ng V."/>
            <person name="Clum A."/>
            <person name="Steindorff A."/>
            <person name="Ohm R.A."/>
            <person name="Martin F."/>
            <person name="Silar P."/>
            <person name="Natvig D.O."/>
            <person name="Lalanne C."/>
            <person name="Gautier V."/>
            <person name="Ament-Velasquez S.L."/>
            <person name="Kruys A."/>
            <person name="Hutchinson M.I."/>
            <person name="Powell A.J."/>
            <person name="Barry K."/>
            <person name="Miller A.N."/>
            <person name="Grigoriev I.V."/>
            <person name="Debuchy R."/>
            <person name="Gladieux P."/>
            <person name="Hiltunen Thoren M."/>
            <person name="Johannesson H."/>
        </authorList>
    </citation>
    <scope>NUCLEOTIDE SEQUENCE</scope>
    <source>
        <strain evidence="2">CBS 232.78</strain>
    </source>
</reference>
<dbReference type="Proteomes" id="UP001285441">
    <property type="component" value="Unassembled WGS sequence"/>
</dbReference>
<evidence type="ECO:0000313" key="3">
    <source>
        <dbReference type="Proteomes" id="UP001285441"/>
    </source>
</evidence>
<feature type="region of interest" description="Disordered" evidence="1">
    <location>
        <begin position="630"/>
        <end position="723"/>
    </location>
</feature>
<evidence type="ECO:0000256" key="1">
    <source>
        <dbReference type="SAM" id="MobiDB-lite"/>
    </source>
</evidence>
<evidence type="ECO:0000313" key="2">
    <source>
        <dbReference type="EMBL" id="KAK3381130.1"/>
    </source>
</evidence>
<reference evidence="2" key="2">
    <citation type="submission" date="2023-06" db="EMBL/GenBank/DDBJ databases">
        <authorList>
            <consortium name="Lawrence Berkeley National Laboratory"/>
            <person name="Haridas S."/>
            <person name="Hensen N."/>
            <person name="Bonometti L."/>
            <person name="Westerberg I."/>
            <person name="Brannstrom I.O."/>
            <person name="Guillou S."/>
            <person name="Cros-Aarteil S."/>
            <person name="Calhoun S."/>
            <person name="Kuo A."/>
            <person name="Mondo S."/>
            <person name="Pangilinan J."/>
            <person name="Riley R."/>
            <person name="LaButti K."/>
            <person name="Andreopoulos B."/>
            <person name="Lipzen A."/>
            <person name="Chen C."/>
            <person name="Yanf M."/>
            <person name="Daum C."/>
            <person name="Ng V."/>
            <person name="Clum A."/>
            <person name="Steindorff A."/>
            <person name="Ohm R."/>
            <person name="Martin F."/>
            <person name="Silar P."/>
            <person name="Natvig D."/>
            <person name="Lalanne C."/>
            <person name="Gautier V."/>
            <person name="Ament-velasquez S.L."/>
            <person name="Kruys A."/>
            <person name="Hutchinson M.I."/>
            <person name="Powell A.J."/>
            <person name="Barry K."/>
            <person name="Miller A.N."/>
            <person name="Grigoriev I.V."/>
            <person name="Debuchy R."/>
            <person name="Gladieux P."/>
            <person name="Thoren M.H."/>
            <person name="Johannesson H."/>
        </authorList>
    </citation>
    <scope>NUCLEOTIDE SEQUENCE</scope>
    <source>
        <strain evidence="2">CBS 232.78</strain>
    </source>
</reference>
<protein>
    <submittedName>
        <fullName evidence="2">Uncharacterized protein</fullName>
    </submittedName>
</protein>
<feature type="region of interest" description="Disordered" evidence="1">
    <location>
        <begin position="417"/>
        <end position="467"/>
    </location>
</feature>
<feature type="compositionally biased region" description="Basic and acidic residues" evidence="1">
    <location>
        <begin position="102"/>
        <end position="119"/>
    </location>
</feature>
<keyword evidence="3" id="KW-1185">Reference proteome</keyword>
<feature type="compositionally biased region" description="Polar residues" evidence="1">
    <location>
        <begin position="669"/>
        <end position="682"/>
    </location>
</feature>
<feature type="region of interest" description="Disordered" evidence="1">
    <location>
        <begin position="87"/>
        <end position="219"/>
    </location>
</feature>